<proteinExistence type="predicted"/>
<dbReference type="InterPro" id="IPR036397">
    <property type="entry name" value="RNaseH_sf"/>
</dbReference>
<dbReference type="OrthoDB" id="6429742at2759"/>
<evidence type="ECO:0000313" key="3">
    <source>
        <dbReference type="Proteomes" id="UP000499080"/>
    </source>
</evidence>
<dbReference type="InterPro" id="IPR050951">
    <property type="entry name" value="Retrovirus_Pol_polyprotein"/>
</dbReference>
<dbReference type="GO" id="GO:0015074">
    <property type="term" value="P:DNA integration"/>
    <property type="evidence" value="ECO:0007669"/>
    <property type="project" value="InterPro"/>
</dbReference>
<evidence type="ECO:0000313" key="2">
    <source>
        <dbReference type="EMBL" id="GBL99607.1"/>
    </source>
</evidence>
<feature type="domain" description="Integrase catalytic" evidence="1">
    <location>
        <begin position="28"/>
        <end position="114"/>
    </location>
</feature>
<dbReference type="PANTHER" id="PTHR37984">
    <property type="entry name" value="PROTEIN CBG26694"/>
    <property type="match status" value="1"/>
</dbReference>
<keyword evidence="3" id="KW-1185">Reference proteome</keyword>
<dbReference type="PROSITE" id="PS50994">
    <property type="entry name" value="INTEGRASE"/>
    <property type="match status" value="1"/>
</dbReference>
<dbReference type="Proteomes" id="UP000499080">
    <property type="component" value="Unassembled WGS sequence"/>
</dbReference>
<dbReference type="PANTHER" id="PTHR37984:SF5">
    <property type="entry name" value="PROTEIN NYNRIN-LIKE"/>
    <property type="match status" value="1"/>
</dbReference>
<dbReference type="GO" id="GO:0003676">
    <property type="term" value="F:nucleic acid binding"/>
    <property type="evidence" value="ECO:0007669"/>
    <property type="project" value="InterPro"/>
</dbReference>
<reference evidence="2 3" key="1">
    <citation type="journal article" date="2019" name="Sci. Rep.">
        <title>Orb-weaving spider Araneus ventricosus genome elucidates the spidroin gene catalogue.</title>
        <authorList>
            <person name="Kono N."/>
            <person name="Nakamura H."/>
            <person name="Ohtoshi R."/>
            <person name="Moran D.A.P."/>
            <person name="Shinohara A."/>
            <person name="Yoshida Y."/>
            <person name="Fujiwara M."/>
            <person name="Mori M."/>
            <person name="Tomita M."/>
            <person name="Arakawa K."/>
        </authorList>
    </citation>
    <scope>NUCLEOTIDE SEQUENCE [LARGE SCALE GENOMIC DNA]</scope>
</reference>
<dbReference type="Gene3D" id="3.30.420.10">
    <property type="entry name" value="Ribonuclease H-like superfamily/Ribonuclease H"/>
    <property type="match status" value="1"/>
</dbReference>
<sequence>MGKYIAEYVKNCPDCNRYKPSNQKPTGLLRTPVYAQRFETLAIDLFGPLPETSSCKKWIFLVENTSTKWVELFALKEATSVNCAKPLVEEVFLRYGLPCRLMSDNGPQFICAVL</sequence>
<dbReference type="AlphaFoldDB" id="A0A4Y2C768"/>
<dbReference type="SUPFAM" id="SSF53098">
    <property type="entry name" value="Ribonuclease H-like"/>
    <property type="match status" value="1"/>
</dbReference>
<dbReference type="InterPro" id="IPR012337">
    <property type="entry name" value="RNaseH-like_sf"/>
</dbReference>
<dbReference type="InterPro" id="IPR001584">
    <property type="entry name" value="Integrase_cat-core"/>
</dbReference>
<name>A0A4Y2C768_ARAVE</name>
<dbReference type="EMBL" id="BGPR01000149">
    <property type="protein sequence ID" value="GBL99607.1"/>
    <property type="molecule type" value="Genomic_DNA"/>
</dbReference>
<gene>
    <name evidence="2" type="ORF">AVEN_68865_1</name>
</gene>
<evidence type="ECO:0000259" key="1">
    <source>
        <dbReference type="PROSITE" id="PS50994"/>
    </source>
</evidence>
<accession>A0A4Y2C768</accession>
<organism evidence="2 3">
    <name type="scientific">Araneus ventricosus</name>
    <name type="common">Orbweaver spider</name>
    <name type="synonym">Epeira ventricosa</name>
    <dbReference type="NCBI Taxonomy" id="182803"/>
    <lineage>
        <taxon>Eukaryota</taxon>
        <taxon>Metazoa</taxon>
        <taxon>Ecdysozoa</taxon>
        <taxon>Arthropoda</taxon>
        <taxon>Chelicerata</taxon>
        <taxon>Arachnida</taxon>
        <taxon>Araneae</taxon>
        <taxon>Araneomorphae</taxon>
        <taxon>Entelegynae</taxon>
        <taxon>Araneoidea</taxon>
        <taxon>Araneidae</taxon>
        <taxon>Araneus</taxon>
    </lineage>
</organism>
<protein>
    <recommendedName>
        <fullName evidence="1">Integrase catalytic domain-containing protein</fullName>
    </recommendedName>
</protein>
<comment type="caution">
    <text evidence="2">The sequence shown here is derived from an EMBL/GenBank/DDBJ whole genome shotgun (WGS) entry which is preliminary data.</text>
</comment>